<feature type="domain" description="HTH araC/xylS-type" evidence="4">
    <location>
        <begin position="187"/>
        <end position="285"/>
    </location>
</feature>
<dbReference type="AlphaFoldDB" id="A0A1N6D0P1"/>
<dbReference type="Gene3D" id="2.60.120.10">
    <property type="entry name" value="Jelly Rolls"/>
    <property type="match status" value="1"/>
</dbReference>
<dbReference type="InterPro" id="IPR014710">
    <property type="entry name" value="RmlC-like_jellyroll"/>
</dbReference>
<proteinExistence type="predicted"/>
<dbReference type="InterPro" id="IPR018060">
    <property type="entry name" value="HTH_AraC"/>
</dbReference>
<dbReference type="InterPro" id="IPR003313">
    <property type="entry name" value="AraC-bd"/>
</dbReference>
<keyword evidence="1" id="KW-0805">Transcription regulation</keyword>
<keyword evidence="2 5" id="KW-0238">DNA-binding</keyword>
<dbReference type="STRING" id="536979.SAMN04488055_0047"/>
<dbReference type="SUPFAM" id="SSF46689">
    <property type="entry name" value="Homeodomain-like"/>
    <property type="match status" value="2"/>
</dbReference>
<gene>
    <name evidence="5" type="ORF">SAMN04488055_0047</name>
</gene>
<reference evidence="6" key="1">
    <citation type="submission" date="2016-11" db="EMBL/GenBank/DDBJ databases">
        <authorList>
            <person name="Varghese N."/>
            <person name="Submissions S."/>
        </authorList>
    </citation>
    <scope>NUCLEOTIDE SEQUENCE [LARGE SCALE GENOMIC DNA]</scope>
    <source>
        <strain evidence="6">DSM 24787</strain>
    </source>
</reference>
<dbReference type="SMART" id="SM00342">
    <property type="entry name" value="HTH_ARAC"/>
    <property type="match status" value="1"/>
</dbReference>
<evidence type="ECO:0000256" key="3">
    <source>
        <dbReference type="ARBA" id="ARBA00023163"/>
    </source>
</evidence>
<dbReference type="InterPro" id="IPR009057">
    <property type="entry name" value="Homeodomain-like_sf"/>
</dbReference>
<keyword evidence="3" id="KW-0804">Transcription</keyword>
<sequence>MKARLLDTGLHADRPFRVKLVDEYYLNSPFHFHDTCEMVLIEEGYGKRIVGDHIDDFDKGDLVLMGPNLPHIWQNDNMFFQKKKDHRVKATVLYFAPSMVLNLVAGTEAAREVDMLFTKACRGLLIKNDTHRVLLSRLREISIAEGLKKVSILLDIIDLLCHSADYDYLASDGYKNALTTKDAGRFNDVYQFLITNFHREIALDEIAGVAKMSPTAFCRYFKDRTQKSFVGFLHEIRISHACKLLRQDDLSIMNIALESGYNNLVNFNKCFKGITSLSPSEYRKNLRNK</sequence>
<evidence type="ECO:0000256" key="1">
    <source>
        <dbReference type="ARBA" id="ARBA00023015"/>
    </source>
</evidence>
<dbReference type="PROSITE" id="PS01124">
    <property type="entry name" value="HTH_ARAC_FAMILY_2"/>
    <property type="match status" value="1"/>
</dbReference>
<dbReference type="OrthoDB" id="745435at2"/>
<dbReference type="Proteomes" id="UP000185003">
    <property type="component" value="Unassembled WGS sequence"/>
</dbReference>
<name>A0A1N6D0P1_9BACT</name>
<keyword evidence="6" id="KW-1185">Reference proteome</keyword>
<dbReference type="PANTHER" id="PTHR43280:SF27">
    <property type="entry name" value="TRANSCRIPTIONAL REGULATOR MTLR"/>
    <property type="match status" value="1"/>
</dbReference>
<dbReference type="EMBL" id="FSRA01000001">
    <property type="protein sequence ID" value="SIN64351.1"/>
    <property type="molecule type" value="Genomic_DNA"/>
</dbReference>
<dbReference type="SUPFAM" id="SSF51182">
    <property type="entry name" value="RmlC-like cupins"/>
    <property type="match status" value="1"/>
</dbReference>
<dbReference type="InterPro" id="IPR011051">
    <property type="entry name" value="RmlC_Cupin_sf"/>
</dbReference>
<dbReference type="Pfam" id="PF12833">
    <property type="entry name" value="HTH_18"/>
    <property type="match status" value="1"/>
</dbReference>
<dbReference type="Pfam" id="PF02311">
    <property type="entry name" value="AraC_binding"/>
    <property type="match status" value="1"/>
</dbReference>
<evidence type="ECO:0000259" key="4">
    <source>
        <dbReference type="PROSITE" id="PS01124"/>
    </source>
</evidence>
<evidence type="ECO:0000313" key="5">
    <source>
        <dbReference type="EMBL" id="SIN64351.1"/>
    </source>
</evidence>
<evidence type="ECO:0000313" key="6">
    <source>
        <dbReference type="Proteomes" id="UP000185003"/>
    </source>
</evidence>
<evidence type="ECO:0000256" key="2">
    <source>
        <dbReference type="ARBA" id="ARBA00023125"/>
    </source>
</evidence>
<dbReference type="GO" id="GO:0043565">
    <property type="term" value="F:sequence-specific DNA binding"/>
    <property type="evidence" value="ECO:0007669"/>
    <property type="project" value="InterPro"/>
</dbReference>
<dbReference type="PANTHER" id="PTHR43280">
    <property type="entry name" value="ARAC-FAMILY TRANSCRIPTIONAL REGULATOR"/>
    <property type="match status" value="1"/>
</dbReference>
<accession>A0A1N6D0P1</accession>
<dbReference type="GO" id="GO:0003700">
    <property type="term" value="F:DNA-binding transcription factor activity"/>
    <property type="evidence" value="ECO:0007669"/>
    <property type="project" value="InterPro"/>
</dbReference>
<dbReference type="RefSeq" id="WP_074237105.1">
    <property type="nucleotide sequence ID" value="NZ_FSRA01000001.1"/>
</dbReference>
<protein>
    <submittedName>
        <fullName evidence="5">AraC-type DNA-binding protein</fullName>
    </submittedName>
</protein>
<dbReference type="Gene3D" id="1.10.10.60">
    <property type="entry name" value="Homeodomain-like"/>
    <property type="match status" value="2"/>
</dbReference>
<organism evidence="5 6">
    <name type="scientific">Chitinophaga niabensis</name>
    <dbReference type="NCBI Taxonomy" id="536979"/>
    <lineage>
        <taxon>Bacteria</taxon>
        <taxon>Pseudomonadati</taxon>
        <taxon>Bacteroidota</taxon>
        <taxon>Chitinophagia</taxon>
        <taxon>Chitinophagales</taxon>
        <taxon>Chitinophagaceae</taxon>
        <taxon>Chitinophaga</taxon>
    </lineage>
</organism>